<accession>A0AAQ3VRR4</accession>
<name>A0AAQ3VRR4_9ENTE</name>
<proteinExistence type="predicted"/>
<evidence type="ECO:0000313" key="1">
    <source>
        <dbReference type="EMBL" id="WYJ89086.1"/>
    </source>
</evidence>
<dbReference type="Proteomes" id="UP000195141">
    <property type="component" value="Chromosome"/>
</dbReference>
<dbReference type="RefSeq" id="WP_339101925.1">
    <property type="nucleotide sequence ID" value="NZ_CP147247.1"/>
</dbReference>
<reference evidence="1" key="1">
    <citation type="submission" date="2017-05" db="EMBL/GenBank/DDBJ databases">
        <authorList>
            <consortium name="The Broad Institute Genomics Platform"/>
            <consortium name="The Broad Institute Genomic Center for Infectious Diseases"/>
            <person name="Earl A."/>
            <person name="Manson A."/>
            <person name="Schwartman J."/>
            <person name="Gilmore M."/>
            <person name="Abouelleil A."/>
            <person name="Cao P."/>
            <person name="Chapman S."/>
            <person name="Cusick C."/>
            <person name="Shea T."/>
            <person name="Young S."/>
            <person name="Neafsey D."/>
            <person name="Nusbaum C."/>
            <person name="Birren B."/>
        </authorList>
    </citation>
    <scope>NUCLEOTIDE SEQUENCE</scope>
    <source>
        <strain evidence="1">9E7_DIV0242</strain>
    </source>
</reference>
<organism evidence="1 2">
    <name type="scientific">Candidatus Enterococcus clewellii</name>
    <dbReference type="NCBI Taxonomy" id="1834193"/>
    <lineage>
        <taxon>Bacteria</taxon>
        <taxon>Bacillati</taxon>
        <taxon>Bacillota</taxon>
        <taxon>Bacilli</taxon>
        <taxon>Lactobacillales</taxon>
        <taxon>Enterococcaceae</taxon>
        <taxon>Enterococcus</taxon>
    </lineage>
</organism>
<reference evidence="1" key="2">
    <citation type="submission" date="2024-03" db="EMBL/GenBank/DDBJ databases">
        <title>The Genome Sequence of Enterococcus sp. DIV0242b.</title>
        <authorList>
            <consortium name="The Broad Institute Genomics Platform"/>
            <consortium name="The Broad Institute Microbial Omics Core"/>
            <consortium name="The Broad Institute Genomic Center for Infectious Diseases"/>
            <person name="Earl A."/>
            <person name="Manson A."/>
            <person name="Gilmore M."/>
            <person name="Schwartman J."/>
            <person name="Shea T."/>
            <person name="Abouelleil A."/>
            <person name="Cao P."/>
            <person name="Chapman S."/>
            <person name="Cusick C."/>
            <person name="Young S."/>
            <person name="Neafsey D."/>
            <person name="Nusbaum C."/>
            <person name="Birren B."/>
        </authorList>
    </citation>
    <scope>NUCLEOTIDE SEQUENCE</scope>
    <source>
        <strain evidence="1">9E7_DIV0242</strain>
    </source>
</reference>
<evidence type="ECO:0000313" key="2">
    <source>
        <dbReference type="Proteomes" id="UP000195141"/>
    </source>
</evidence>
<dbReference type="AlphaFoldDB" id="A0AAQ3VRR4"/>
<protein>
    <submittedName>
        <fullName evidence="1">Uncharacterized protein</fullName>
    </submittedName>
</protein>
<sequence length="157" mass="18504">METRKFINCSEEFELLDLRLWEEILQLGEYKGINYESFMYKLTDGKVRFAEAADDFICGIKKRQSGKDSYYWDPILFYELPKGWQRIALENTVCKNCDWLGTIANPTLPHLYEFLSNDIELMREASKLEQVCCRKCGGPLERNAIWVEPNEPEENEK</sequence>
<gene>
    <name evidence="1" type="ORF">A5888_000805</name>
</gene>
<dbReference type="EMBL" id="CP147247">
    <property type="protein sequence ID" value="WYJ89086.1"/>
    <property type="molecule type" value="Genomic_DNA"/>
</dbReference>
<keyword evidence="2" id="KW-1185">Reference proteome</keyword>